<evidence type="ECO:0000313" key="3">
    <source>
        <dbReference type="Proteomes" id="UP000316598"/>
    </source>
</evidence>
<feature type="domain" description="VWFA" evidence="1">
    <location>
        <begin position="147"/>
        <end position="352"/>
    </location>
</feature>
<sequence length="358" mass="37564">MIAVMAMLPFLLIMAAMAINLSYVQSIQTKTQMVTDAATRAAGTQYATTESEAAAISAAQAIAAANPIEGITLTFTPSDFEFGVSTRSSTTSRYSFAAGGPGNAVRLSTNSFASGTGAALTPAFPLFGNDSEIRPLCTAAHTQLALDIAIVVDRSGSMCFSTSEDSMSGSPPASAPVGWNYSGPVPPNSRWLDVVDAVNGFCDELEATYGIEQASLSSYETNSATHVMLTRYYSNIRNALDDISDDFDGQATNVGDGILEGVACLNDPSKARRWATKVMVLLSDGNHNTGTDPYVAVDSAIAGSIPIYTVSFSDEANTILMEDMASMTGGNHYSALNASQLNAAFRDIARSLPSILTQ</sequence>
<dbReference type="Proteomes" id="UP000316598">
    <property type="component" value="Unassembled WGS sequence"/>
</dbReference>
<name>A0A5C5WL27_9BACT</name>
<dbReference type="InterPro" id="IPR002035">
    <property type="entry name" value="VWF_A"/>
</dbReference>
<dbReference type="Gene3D" id="3.40.50.410">
    <property type="entry name" value="von Willebrand factor, type A domain"/>
    <property type="match status" value="1"/>
</dbReference>
<keyword evidence="3" id="KW-1185">Reference proteome</keyword>
<dbReference type="InterPro" id="IPR036465">
    <property type="entry name" value="vWFA_dom_sf"/>
</dbReference>
<reference evidence="2 3" key="1">
    <citation type="submission" date="2019-02" db="EMBL/GenBank/DDBJ databases">
        <title>Deep-cultivation of Planctomycetes and their phenomic and genomic characterization uncovers novel biology.</title>
        <authorList>
            <person name="Wiegand S."/>
            <person name="Jogler M."/>
            <person name="Boedeker C."/>
            <person name="Pinto D."/>
            <person name="Vollmers J."/>
            <person name="Rivas-Marin E."/>
            <person name="Kohn T."/>
            <person name="Peeters S.H."/>
            <person name="Heuer A."/>
            <person name="Rast P."/>
            <person name="Oberbeckmann S."/>
            <person name="Bunk B."/>
            <person name="Jeske O."/>
            <person name="Meyerdierks A."/>
            <person name="Storesund J.E."/>
            <person name="Kallscheuer N."/>
            <person name="Luecker S."/>
            <person name="Lage O.M."/>
            <person name="Pohl T."/>
            <person name="Merkel B.J."/>
            <person name="Hornburger P."/>
            <person name="Mueller R.-W."/>
            <person name="Bruemmer F."/>
            <person name="Labrenz M."/>
            <person name="Spormann A.M."/>
            <person name="Op Den Camp H."/>
            <person name="Overmann J."/>
            <person name="Amann R."/>
            <person name="Jetten M.S.M."/>
            <person name="Mascher T."/>
            <person name="Medema M.H."/>
            <person name="Devos D.P."/>
            <person name="Kaster A.-K."/>
            <person name="Ovreas L."/>
            <person name="Rohde M."/>
            <person name="Galperin M.Y."/>
            <person name="Jogler C."/>
        </authorList>
    </citation>
    <scope>NUCLEOTIDE SEQUENCE [LARGE SCALE GENOMIC DNA]</scope>
    <source>
        <strain evidence="2 3">Pla22</strain>
    </source>
</reference>
<dbReference type="SMART" id="SM00327">
    <property type="entry name" value="VWA"/>
    <property type="match status" value="1"/>
</dbReference>
<evidence type="ECO:0000313" key="2">
    <source>
        <dbReference type="EMBL" id="TWT50683.1"/>
    </source>
</evidence>
<dbReference type="EMBL" id="SJPI01000002">
    <property type="protein sequence ID" value="TWT50683.1"/>
    <property type="molecule type" value="Genomic_DNA"/>
</dbReference>
<comment type="caution">
    <text evidence="2">The sequence shown here is derived from an EMBL/GenBank/DDBJ whole genome shotgun (WGS) entry which is preliminary data.</text>
</comment>
<evidence type="ECO:0000259" key="1">
    <source>
        <dbReference type="PROSITE" id="PS50234"/>
    </source>
</evidence>
<proteinExistence type="predicted"/>
<dbReference type="PROSITE" id="PS50234">
    <property type="entry name" value="VWFA"/>
    <property type="match status" value="1"/>
</dbReference>
<dbReference type="SUPFAM" id="SSF53300">
    <property type="entry name" value="vWA-like"/>
    <property type="match status" value="1"/>
</dbReference>
<gene>
    <name evidence="2" type="ORF">Pla22_34260</name>
</gene>
<dbReference type="Pfam" id="PF00092">
    <property type="entry name" value="VWA"/>
    <property type="match status" value="1"/>
</dbReference>
<dbReference type="AlphaFoldDB" id="A0A5C5WL27"/>
<accession>A0A5C5WL27</accession>
<protein>
    <submittedName>
        <fullName evidence="2">von Willebrand factor type A domain protein</fullName>
    </submittedName>
</protein>
<organism evidence="2 3">
    <name type="scientific">Rubripirellula amarantea</name>
    <dbReference type="NCBI Taxonomy" id="2527999"/>
    <lineage>
        <taxon>Bacteria</taxon>
        <taxon>Pseudomonadati</taxon>
        <taxon>Planctomycetota</taxon>
        <taxon>Planctomycetia</taxon>
        <taxon>Pirellulales</taxon>
        <taxon>Pirellulaceae</taxon>
        <taxon>Rubripirellula</taxon>
    </lineage>
</organism>